<evidence type="ECO:0000313" key="2">
    <source>
        <dbReference type="EMBL" id="MCA9727364.1"/>
    </source>
</evidence>
<reference evidence="2" key="2">
    <citation type="journal article" date="2021" name="Microbiome">
        <title>Successional dynamics and alternative stable states in a saline activated sludge microbial community over 9 years.</title>
        <authorList>
            <person name="Wang Y."/>
            <person name="Ye J."/>
            <person name="Ju F."/>
            <person name="Liu L."/>
            <person name="Boyd J.A."/>
            <person name="Deng Y."/>
            <person name="Parks D.H."/>
            <person name="Jiang X."/>
            <person name="Yin X."/>
            <person name="Woodcroft B.J."/>
            <person name="Tyson G.W."/>
            <person name="Hugenholtz P."/>
            <person name="Polz M.F."/>
            <person name="Zhang T."/>
        </authorList>
    </citation>
    <scope>NUCLEOTIDE SEQUENCE</scope>
    <source>
        <strain evidence="2">HKST-UBA01</strain>
    </source>
</reference>
<protein>
    <submittedName>
        <fullName evidence="2">Uncharacterized protein</fullName>
    </submittedName>
</protein>
<reference evidence="2" key="1">
    <citation type="submission" date="2020-04" db="EMBL/GenBank/DDBJ databases">
        <authorList>
            <person name="Zhang T."/>
        </authorList>
    </citation>
    <scope>NUCLEOTIDE SEQUENCE</scope>
    <source>
        <strain evidence="2">HKST-UBA01</strain>
    </source>
</reference>
<evidence type="ECO:0000256" key="1">
    <source>
        <dbReference type="SAM" id="MobiDB-lite"/>
    </source>
</evidence>
<gene>
    <name evidence="2" type="ORF">KC729_06750</name>
</gene>
<dbReference type="EMBL" id="JAGQHR010000152">
    <property type="protein sequence ID" value="MCA9727364.1"/>
    <property type="molecule type" value="Genomic_DNA"/>
</dbReference>
<accession>A0A956RQ83</accession>
<comment type="caution">
    <text evidence="2">The sequence shown here is derived from an EMBL/GenBank/DDBJ whole genome shotgun (WGS) entry which is preliminary data.</text>
</comment>
<dbReference type="AlphaFoldDB" id="A0A956RQ83"/>
<feature type="region of interest" description="Disordered" evidence="1">
    <location>
        <begin position="36"/>
        <end position="58"/>
    </location>
</feature>
<evidence type="ECO:0000313" key="3">
    <source>
        <dbReference type="Proteomes" id="UP000697710"/>
    </source>
</evidence>
<sequence>MPRRVRILLFVILFGLAPVLGQILVPTAAYCVIEESSPYPDPEGTGGGNGDEGGDADEVLIRTNPNRMPLGQFGAARAEARETESLSGSVTEAPVWWQVMLQWLGLAS</sequence>
<organism evidence="2 3">
    <name type="scientific">Eiseniibacteriota bacterium</name>
    <dbReference type="NCBI Taxonomy" id="2212470"/>
    <lineage>
        <taxon>Bacteria</taxon>
        <taxon>Candidatus Eiseniibacteriota</taxon>
    </lineage>
</organism>
<name>A0A956RQ83_UNCEI</name>
<proteinExistence type="predicted"/>
<dbReference type="Proteomes" id="UP000697710">
    <property type="component" value="Unassembled WGS sequence"/>
</dbReference>